<dbReference type="AlphaFoldDB" id="A0A7R9GAU8"/>
<dbReference type="EMBL" id="CAJPEX010000460">
    <property type="protein sequence ID" value="CAG0915840.1"/>
    <property type="molecule type" value="Genomic_DNA"/>
</dbReference>
<name>A0A7R9GAU8_9CRUS</name>
<feature type="coiled-coil region" evidence="1">
    <location>
        <begin position="181"/>
        <end position="306"/>
    </location>
</feature>
<reference evidence="3" key="1">
    <citation type="submission" date="2020-11" db="EMBL/GenBank/DDBJ databases">
        <authorList>
            <person name="Tran Van P."/>
        </authorList>
    </citation>
    <scope>NUCLEOTIDE SEQUENCE</scope>
</reference>
<dbReference type="PANTHER" id="PTHR18911">
    <property type="entry name" value="CTCL TUMOR ANTIGEN HD-CL-01"/>
    <property type="match status" value="1"/>
</dbReference>
<gene>
    <name evidence="3" type="ORF">NMOB1V02_LOCUS3477</name>
</gene>
<evidence type="ECO:0000313" key="4">
    <source>
        <dbReference type="Proteomes" id="UP000678499"/>
    </source>
</evidence>
<dbReference type="GO" id="GO:0031267">
    <property type="term" value="F:small GTPase binding"/>
    <property type="evidence" value="ECO:0007669"/>
    <property type="project" value="TreeGrafter"/>
</dbReference>
<dbReference type="GO" id="GO:0005802">
    <property type="term" value="C:trans-Golgi network"/>
    <property type="evidence" value="ECO:0007669"/>
    <property type="project" value="TreeGrafter"/>
</dbReference>
<keyword evidence="1" id="KW-0175">Coiled coil</keyword>
<proteinExistence type="predicted"/>
<dbReference type="InterPro" id="IPR038830">
    <property type="entry name" value="CCDC186"/>
</dbReference>
<dbReference type="OrthoDB" id="5583482at2759"/>
<dbReference type="PANTHER" id="PTHR18911:SF5">
    <property type="entry name" value="COILED-COIL DOMAIN-CONTAINING PROTEIN 186"/>
    <property type="match status" value="1"/>
</dbReference>
<evidence type="ECO:0008006" key="5">
    <source>
        <dbReference type="Google" id="ProtNLM"/>
    </source>
</evidence>
<keyword evidence="4" id="KW-1185">Reference proteome</keyword>
<dbReference type="EMBL" id="OA882497">
    <property type="protein sequence ID" value="CAD7275688.1"/>
    <property type="molecule type" value="Genomic_DNA"/>
</dbReference>
<evidence type="ECO:0000256" key="2">
    <source>
        <dbReference type="SAM" id="MobiDB-lite"/>
    </source>
</evidence>
<feature type="region of interest" description="Disordered" evidence="2">
    <location>
        <begin position="1"/>
        <end position="36"/>
    </location>
</feature>
<organism evidence="3">
    <name type="scientific">Notodromas monacha</name>
    <dbReference type="NCBI Taxonomy" id="399045"/>
    <lineage>
        <taxon>Eukaryota</taxon>
        <taxon>Metazoa</taxon>
        <taxon>Ecdysozoa</taxon>
        <taxon>Arthropoda</taxon>
        <taxon>Crustacea</taxon>
        <taxon>Oligostraca</taxon>
        <taxon>Ostracoda</taxon>
        <taxon>Podocopa</taxon>
        <taxon>Podocopida</taxon>
        <taxon>Cypridocopina</taxon>
        <taxon>Cypridoidea</taxon>
        <taxon>Cyprididae</taxon>
        <taxon>Notodromas</taxon>
    </lineage>
</organism>
<feature type="compositionally biased region" description="Acidic residues" evidence="2">
    <location>
        <begin position="1"/>
        <end position="14"/>
    </location>
</feature>
<evidence type="ECO:0000313" key="3">
    <source>
        <dbReference type="EMBL" id="CAD7275688.1"/>
    </source>
</evidence>
<evidence type="ECO:0000256" key="1">
    <source>
        <dbReference type="SAM" id="Coils"/>
    </source>
</evidence>
<sequence>MAEAAEVLEPDEEEDHHPVNLVNGTGSKDCSDSSDGLDAEVFMDRTEFEALENFHSMVLHSSAEDDDDPSRSSDVKLELELAETELAEAREEVTKARTRITELEELLRIQESITRDEESKRQSATIAEKRAEEISAQLSERLTMKDAELYSFRKDTDERITKLNQQVSSAVKDKEAMVMRYAQSEKEVIIVKRDKENLERKLNDMNKEKENLLAKLKNMSNDKAKLAQSLDTKTSEVFQMVKEAERLKEEIVSRDVKIKWGQNKLKSEMDAHQETKLQLEKSYRQLQDLRDEANQVRVDCQNLLKSYHDEGSAKPASQDEDIKQIQELHDLKGKHASAIDENLSLSQKIQKLETERLDHEQSVAQLKDSINQLRKEAVQSRKNAQELEHVRNELIREQNHRISAETEVLELKAANDEVIHDMSLCRQKEAELLEFSATLTEKNVVLQSNLRCVEAKLEFNETEITNLRRRLTEHYVLKDGDNHQAIVPENSDRHKAQMARYGGIMASVYSSRASDGSMTLELSLEINRKLQAILEDTLLKNITLKENLNTLGDEIARLTQQHQKKQKFLETRIKDLENGCKNSAD</sequence>
<accession>A0A7R9GAU8</accession>
<dbReference type="GO" id="GO:0099518">
    <property type="term" value="P:vesicle cytoskeletal trafficking"/>
    <property type="evidence" value="ECO:0007669"/>
    <property type="project" value="TreeGrafter"/>
</dbReference>
<feature type="coiled-coil region" evidence="1">
    <location>
        <begin position="335"/>
        <end position="397"/>
    </location>
</feature>
<feature type="coiled-coil region" evidence="1">
    <location>
        <begin position="72"/>
        <end position="106"/>
    </location>
</feature>
<dbReference type="Proteomes" id="UP000678499">
    <property type="component" value="Unassembled WGS sequence"/>
</dbReference>
<protein>
    <recommendedName>
        <fullName evidence="5">Coiled-coil domain-containing protein 186</fullName>
    </recommendedName>
</protein>